<sequence>MPQWAAFVGLTGFLLTVLLGLSKLSQRSLSGDGGVTARTGGLDLQRAGPDDDTYPRFETTDVARRRRHIEGQLSHDGLSTGALLANVALTQGLFGVLLLGGAFFFEIPAVAFGVAADALSTGLPAVGVGVAAGVGFWVGNEFAAAVADGFGIGVDDSLRELLAPDSTAGWVVLLGVVLPIIAVVEELLFRAAAIGVPVAGLGAPAWAMVVVSSIAFALGHGAQGRVGIVVTGALGGALGALFVLTNSLLAVVVAHYLVNALELCLHEGLGVARPGS</sequence>
<evidence type="ECO:0000313" key="4">
    <source>
        <dbReference type="Proteomes" id="UP001268864"/>
    </source>
</evidence>
<dbReference type="Proteomes" id="UP001268864">
    <property type="component" value="Unassembled WGS sequence"/>
</dbReference>
<dbReference type="RefSeq" id="WP_310898944.1">
    <property type="nucleotide sequence ID" value="NZ_JAMQOS010000001.1"/>
</dbReference>
<keyword evidence="4" id="KW-1185">Reference proteome</keyword>
<keyword evidence="1" id="KW-0472">Membrane</keyword>
<keyword evidence="1" id="KW-1133">Transmembrane helix</keyword>
<proteinExistence type="predicted"/>
<feature type="transmembrane region" description="Helical" evidence="1">
    <location>
        <begin position="167"/>
        <end position="184"/>
    </location>
</feature>
<evidence type="ECO:0000313" key="3">
    <source>
        <dbReference type="EMBL" id="MDS0281107.1"/>
    </source>
</evidence>
<keyword evidence="1" id="KW-0812">Transmembrane</keyword>
<dbReference type="EMBL" id="JAMQOS010000001">
    <property type="protein sequence ID" value="MDS0281107.1"/>
    <property type="molecule type" value="Genomic_DNA"/>
</dbReference>
<keyword evidence="3" id="KW-0482">Metalloprotease</keyword>
<organism evidence="3 4">
    <name type="scientific">Haloarcula onubensis</name>
    <dbReference type="NCBI Taxonomy" id="2950539"/>
    <lineage>
        <taxon>Archaea</taxon>
        <taxon>Methanobacteriati</taxon>
        <taxon>Methanobacteriota</taxon>
        <taxon>Stenosarchaea group</taxon>
        <taxon>Halobacteria</taxon>
        <taxon>Halobacteriales</taxon>
        <taxon>Haloarculaceae</taxon>
        <taxon>Haloarcula</taxon>
    </lineage>
</organism>
<comment type="caution">
    <text evidence="3">The sequence shown here is derived from an EMBL/GenBank/DDBJ whole genome shotgun (WGS) entry which is preliminary data.</text>
</comment>
<keyword evidence="3" id="KW-0645">Protease</keyword>
<gene>
    <name evidence="3" type="ORF">NDI86_03165</name>
</gene>
<dbReference type="InterPro" id="IPR003675">
    <property type="entry name" value="Rce1/LyrA-like_dom"/>
</dbReference>
<accession>A0ABU2FLH8</accession>
<keyword evidence="3" id="KW-0378">Hydrolase</keyword>
<evidence type="ECO:0000256" key="1">
    <source>
        <dbReference type="SAM" id="Phobius"/>
    </source>
</evidence>
<feature type="transmembrane region" description="Helical" evidence="1">
    <location>
        <begin position="238"/>
        <end position="258"/>
    </location>
</feature>
<feature type="transmembrane region" description="Helical" evidence="1">
    <location>
        <begin position="93"/>
        <end position="116"/>
    </location>
</feature>
<dbReference type="GO" id="GO:0008237">
    <property type="term" value="F:metallopeptidase activity"/>
    <property type="evidence" value="ECO:0007669"/>
    <property type="project" value="UniProtKB-KW"/>
</dbReference>
<reference evidence="3 4" key="1">
    <citation type="submission" date="2022-06" db="EMBL/GenBank/DDBJ databases">
        <title>Halomicroarcula sp. a new haloarchaeum isolate from saline soil.</title>
        <authorList>
            <person name="Strakova D."/>
            <person name="Galisteo C."/>
            <person name="Sanchez-Porro C."/>
            <person name="Ventosa A."/>
        </authorList>
    </citation>
    <scope>NUCLEOTIDE SEQUENCE [LARGE SCALE GENOMIC DNA]</scope>
    <source>
        <strain evidence="3 4">S3CR25-11</strain>
    </source>
</reference>
<protein>
    <submittedName>
        <fullName evidence="3">CPBP family intramembrane metalloprotease</fullName>
    </submittedName>
</protein>
<name>A0ABU2FLH8_9EURY</name>
<feature type="transmembrane region" description="Helical" evidence="1">
    <location>
        <begin position="191"/>
        <end position="218"/>
    </location>
</feature>
<feature type="domain" description="CAAX prenyl protease 2/Lysostaphin resistance protein A-like" evidence="2">
    <location>
        <begin position="169"/>
        <end position="261"/>
    </location>
</feature>
<evidence type="ECO:0000259" key="2">
    <source>
        <dbReference type="Pfam" id="PF02517"/>
    </source>
</evidence>
<dbReference type="Pfam" id="PF02517">
    <property type="entry name" value="Rce1-like"/>
    <property type="match status" value="1"/>
</dbReference>